<dbReference type="PANTHER" id="PTHR47958">
    <property type="entry name" value="ATP-DEPENDENT RNA HELICASE DBP3"/>
    <property type="match status" value="1"/>
</dbReference>
<dbReference type="OrthoDB" id="196131at2759"/>
<dbReference type="EC" id="3.6.4.13" evidence="1"/>
<evidence type="ECO:0000256" key="3">
    <source>
        <dbReference type="ARBA" id="ARBA00022801"/>
    </source>
</evidence>
<dbReference type="Gene3D" id="3.40.50.300">
    <property type="entry name" value="P-loop containing nucleotide triphosphate hydrolases"/>
    <property type="match status" value="2"/>
</dbReference>
<feature type="domain" description="DEAD-box RNA helicase Q" evidence="12">
    <location>
        <begin position="116"/>
        <end position="144"/>
    </location>
</feature>
<keyword evidence="4 8" id="KW-0347">Helicase</keyword>
<comment type="similarity">
    <text evidence="8">Belongs to the DEAD box helicase family.</text>
</comment>
<feature type="compositionally biased region" description="Basic and acidic residues" evidence="9">
    <location>
        <begin position="519"/>
        <end position="538"/>
    </location>
</feature>
<feature type="compositionally biased region" description="Low complexity" evidence="9">
    <location>
        <begin position="568"/>
        <end position="584"/>
    </location>
</feature>
<evidence type="ECO:0000259" key="11">
    <source>
        <dbReference type="PROSITE" id="PS51194"/>
    </source>
</evidence>
<protein>
    <recommendedName>
        <fullName evidence="1">RNA helicase</fullName>
        <ecNumber evidence="1">3.6.4.13</ecNumber>
    </recommendedName>
</protein>
<evidence type="ECO:0000256" key="2">
    <source>
        <dbReference type="ARBA" id="ARBA00022741"/>
    </source>
</evidence>
<dbReference type="GO" id="GO:0016787">
    <property type="term" value="F:hydrolase activity"/>
    <property type="evidence" value="ECO:0007669"/>
    <property type="project" value="UniProtKB-KW"/>
</dbReference>
<keyword evidence="5 8" id="KW-0067">ATP-binding</keyword>
<dbReference type="InterPro" id="IPR027417">
    <property type="entry name" value="P-loop_NTPase"/>
</dbReference>
<feature type="region of interest" description="Disordered" evidence="9">
    <location>
        <begin position="1"/>
        <end position="40"/>
    </location>
</feature>
<evidence type="ECO:0000313" key="13">
    <source>
        <dbReference type="EMBL" id="KAF2397490.1"/>
    </source>
</evidence>
<dbReference type="PROSITE" id="PS00039">
    <property type="entry name" value="DEAD_ATP_HELICASE"/>
    <property type="match status" value="1"/>
</dbReference>
<evidence type="ECO:0000256" key="4">
    <source>
        <dbReference type="ARBA" id="ARBA00022806"/>
    </source>
</evidence>
<evidence type="ECO:0000256" key="9">
    <source>
        <dbReference type="SAM" id="MobiDB-lite"/>
    </source>
</evidence>
<evidence type="ECO:0000313" key="14">
    <source>
        <dbReference type="Proteomes" id="UP000799640"/>
    </source>
</evidence>
<evidence type="ECO:0000256" key="7">
    <source>
        <dbReference type="PROSITE-ProRule" id="PRU00552"/>
    </source>
</evidence>
<dbReference type="SMART" id="SM00487">
    <property type="entry name" value="DEXDc"/>
    <property type="match status" value="1"/>
</dbReference>
<accession>A0A6G1HN97</accession>
<sequence length="591" mass="65925">MARSEEASPVGALDVGETGEGTGPGKKWPTPRPHDYNALKGPTEVVEGASKGPAPEGAAAYKKYEWNDEYGDVGPRVPELEDELFGTEFRMQVGRHMETYDRFVTTEGPVKIVPVQKWEDAGLHPVIMDNIRMAGYAFPTVIQQFIMAAVNENKDVVAVSQTGSGKTAAYLIPILSRLCGKFKKLSARRPNLSAYNRTLNRARAEPLVLIVAPTRELVTQIFDETRRFCYRTMLRPCVVYGGGSTRIQREELEKGCDILVATPGRLMDFMSKPDLLSLKRVRYTILDEADEMLDQDWAEDLTKIMSGGDANEDDDHTYLFFSATFPKEMRRAARRVMEKEYYRISVGRIGSTHTNIHQDIKLVEHQDKREELYNLLFSMPPVRTLIFVNSKKQADLLDDYLFNKGLPSTSIHSERTQREREDALLAFRQGTCPILVTTGVAARGLDIKNVMHVINYDLPDTDKSATGGIHEYTHRIGRTARIGNQGRATSFYNERNADLAPALVKVLLENGQTVPEFLDEFRPEGDGKPDFESDHTDSDEQPEEFVPKKSGNVGGFSGGFDDDDFAPHAKTAATPATATAPAAAFDASEDW</sequence>
<keyword evidence="14" id="KW-1185">Reference proteome</keyword>
<dbReference type="GO" id="GO:0003676">
    <property type="term" value="F:nucleic acid binding"/>
    <property type="evidence" value="ECO:0007669"/>
    <property type="project" value="InterPro"/>
</dbReference>
<dbReference type="InterPro" id="IPR001650">
    <property type="entry name" value="Helicase_C-like"/>
</dbReference>
<comment type="catalytic activity">
    <reaction evidence="6">
        <text>ATP + H2O = ADP + phosphate + H(+)</text>
        <dbReference type="Rhea" id="RHEA:13065"/>
        <dbReference type="ChEBI" id="CHEBI:15377"/>
        <dbReference type="ChEBI" id="CHEBI:15378"/>
        <dbReference type="ChEBI" id="CHEBI:30616"/>
        <dbReference type="ChEBI" id="CHEBI:43474"/>
        <dbReference type="ChEBI" id="CHEBI:456216"/>
        <dbReference type="EC" id="3.6.4.13"/>
    </reaction>
</comment>
<dbReference type="GO" id="GO:0003724">
    <property type="term" value="F:RNA helicase activity"/>
    <property type="evidence" value="ECO:0007669"/>
    <property type="project" value="UniProtKB-EC"/>
</dbReference>
<keyword evidence="3 8" id="KW-0378">Hydrolase</keyword>
<evidence type="ECO:0000256" key="5">
    <source>
        <dbReference type="ARBA" id="ARBA00022840"/>
    </source>
</evidence>
<dbReference type="PROSITE" id="PS51194">
    <property type="entry name" value="HELICASE_CTER"/>
    <property type="match status" value="1"/>
</dbReference>
<feature type="region of interest" description="Disordered" evidence="9">
    <location>
        <begin position="518"/>
        <end position="591"/>
    </location>
</feature>
<evidence type="ECO:0000256" key="6">
    <source>
        <dbReference type="ARBA" id="ARBA00047984"/>
    </source>
</evidence>
<keyword evidence="2 8" id="KW-0547">Nucleotide-binding</keyword>
<gene>
    <name evidence="13" type="ORF">EJ06DRAFT_482010</name>
</gene>
<dbReference type="InterPro" id="IPR014014">
    <property type="entry name" value="RNA_helicase_DEAD_Q_motif"/>
</dbReference>
<evidence type="ECO:0000259" key="12">
    <source>
        <dbReference type="PROSITE" id="PS51195"/>
    </source>
</evidence>
<reference evidence="13" key="1">
    <citation type="journal article" date="2020" name="Stud. Mycol.">
        <title>101 Dothideomycetes genomes: a test case for predicting lifestyles and emergence of pathogens.</title>
        <authorList>
            <person name="Haridas S."/>
            <person name="Albert R."/>
            <person name="Binder M."/>
            <person name="Bloem J."/>
            <person name="Labutti K."/>
            <person name="Salamov A."/>
            <person name="Andreopoulos B."/>
            <person name="Baker S."/>
            <person name="Barry K."/>
            <person name="Bills G."/>
            <person name="Bluhm B."/>
            <person name="Cannon C."/>
            <person name="Castanera R."/>
            <person name="Culley D."/>
            <person name="Daum C."/>
            <person name="Ezra D."/>
            <person name="Gonzalez J."/>
            <person name="Henrissat B."/>
            <person name="Kuo A."/>
            <person name="Liang C."/>
            <person name="Lipzen A."/>
            <person name="Lutzoni F."/>
            <person name="Magnuson J."/>
            <person name="Mondo S."/>
            <person name="Nolan M."/>
            <person name="Ohm R."/>
            <person name="Pangilinan J."/>
            <person name="Park H.-J."/>
            <person name="Ramirez L."/>
            <person name="Alfaro M."/>
            <person name="Sun H."/>
            <person name="Tritt A."/>
            <person name="Yoshinaga Y."/>
            <person name="Zwiers L.-H."/>
            <person name="Turgeon B."/>
            <person name="Goodwin S."/>
            <person name="Spatafora J."/>
            <person name="Crous P."/>
            <person name="Grigoriev I."/>
        </authorList>
    </citation>
    <scope>NUCLEOTIDE SEQUENCE</scope>
    <source>
        <strain evidence="13">CBS 262.69</strain>
    </source>
</reference>
<dbReference type="AlphaFoldDB" id="A0A6G1HN97"/>
<dbReference type="PROSITE" id="PS51195">
    <property type="entry name" value="Q_MOTIF"/>
    <property type="match status" value="1"/>
</dbReference>
<dbReference type="SMART" id="SM00490">
    <property type="entry name" value="HELICc"/>
    <property type="match status" value="1"/>
</dbReference>
<dbReference type="Proteomes" id="UP000799640">
    <property type="component" value="Unassembled WGS sequence"/>
</dbReference>
<name>A0A6G1HN97_9PEZI</name>
<organism evidence="13 14">
    <name type="scientific">Trichodelitschia bisporula</name>
    <dbReference type="NCBI Taxonomy" id="703511"/>
    <lineage>
        <taxon>Eukaryota</taxon>
        <taxon>Fungi</taxon>
        <taxon>Dikarya</taxon>
        <taxon>Ascomycota</taxon>
        <taxon>Pezizomycotina</taxon>
        <taxon>Dothideomycetes</taxon>
        <taxon>Dothideomycetes incertae sedis</taxon>
        <taxon>Phaeotrichales</taxon>
        <taxon>Phaeotrichaceae</taxon>
        <taxon>Trichodelitschia</taxon>
    </lineage>
</organism>
<dbReference type="InterPro" id="IPR000629">
    <property type="entry name" value="RNA-helicase_DEAD-box_CS"/>
</dbReference>
<dbReference type="PROSITE" id="PS51192">
    <property type="entry name" value="HELICASE_ATP_BIND_1"/>
    <property type="match status" value="1"/>
</dbReference>
<dbReference type="EMBL" id="ML996703">
    <property type="protein sequence ID" value="KAF2397490.1"/>
    <property type="molecule type" value="Genomic_DNA"/>
</dbReference>
<dbReference type="SUPFAM" id="SSF52540">
    <property type="entry name" value="P-loop containing nucleoside triphosphate hydrolases"/>
    <property type="match status" value="1"/>
</dbReference>
<feature type="short sequence motif" description="Q motif" evidence="7">
    <location>
        <begin position="116"/>
        <end position="144"/>
    </location>
</feature>
<dbReference type="Pfam" id="PF00271">
    <property type="entry name" value="Helicase_C"/>
    <property type="match status" value="1"/>
</dbReference>
<dbReference type="GO" id="GO:0005524">
    <property type="term" value="F:ATP binding"/>
    <property type="evidence" value="ECO:0007669"/>
    <property type="project" value="UniProtKB-KW"/>
</dbReference>
<evidence type="ECO:0000256" key="8">
    <source>
        <dbReference type="RuleBase" id="RU000492"/>
    </source>
</evidence>
<proteinExistence type="inferred from homology"/>
<feature type="domain" description="Helicase ATP-binding" evidence="10">
    <location>
        <begin position="147"/>
        <end position="343"/>
    </location>
</feature>
<feature type="domain" description="Helicase C-terminal" evidence="11">
    <location>
        <begin position="371"/>
        <end position="522"/>
    </location>
</feature>
<dbReference type="InterPro" id="IPR011545">
    <property type="entry name" value="DEAD/DEAH_box_helicase_dom"/>
</dbReference>
<dbReference type="InterPro" id="IPR014001">
    <property type="entry name" value="Helicase_ATP-bd"/>
</dbReference>
<dbReference type="Pfam" id="PF00270">
    <property type="entry name" value="DEAD"/>
    <property type="match status" value="1"/>
</dbReference>
<evidence type="ECO:0000256" key="1">
    <source>
        <dbReference type="ARBA" id="ARBA00012552"/>
    </source>
</evidence>
<evidence type="ECO:0000259" key="10">
    <source>
        <dbReference type="PROSITE" id="PS51192"/>
    </source>
</evidence>
<dbReference type="CDD" id="cd18787">
    <property type="entry name" value="SF2_C_DEAD"/>
    <property type="match status" value="1"/>
</dbReference>